<keyword evidence="1" id="KW-1133">Transmembrane helix</keyword>
<dbReference type="Proteomes" id="UP000294200">
    <property type="component" value="Unassembled WGS sequence"/>
</dbReference>
<organism evidence="2 3">
    <name type="scientific">Paraburkholderia steynii</name>
    <dbReference type="NCBI Taxonomy" id="1245441"/>
    <lineage>
        <taxon>Bacteria</taxon>
        <taxon>Pseudomonadati</taxon>
        <taxon>Pseudomonadota</taxon>
        <taxon>Betaproteobacteria</taxon>
        <taxon>Burkholderiales</taxon>
        <taxon>Burkholderiaceae</taxon>
        <taxon>Paraburkholderia</taxon>
    </lineage>
</organism>
<protein>
    <submittedName>
        <fullName evidence="2">Uncharacterized protein</fullName>
    </submittedName>
</protein>
<accession>A0A4R0X947</accession>
<name>A0A4R0X947_9BURK</name>
<evidence type="ECO:0000313" key="2">
    <source>
        <dbReference type="EMBL" id="TCG05105.1"/>
    </source>
</evidence>
<evidence type="ECO:0000313" key="3">
    <source>
        <dbReference type="Proteomes" id="UP000294200"/>
    </source>
</evidence>
<reference evidence="2 3" key="1">
    <citation type="submission" date="2017-02" db="EMBL/GenBank/DDBJ databases">
        <title>Paraburkholderia sophoroidis sp. nov. and Paraburkholderia steynii sp. nov. rhizobial symbionts of the fynbos legume Hypocalyptus sophoroides.</title>
        <authorList>
            <person name="Steenkamp E.T."/>
            <person name="Beukes C.W."/>
            <person name="Van Zyl E."/>
            <person name="Avontuur J."/>
            <person name="Chan W.Y."/>
            <person name="Hassen A."/>
            <person name="Palmer M."/>
            <person name="Mthombeni L."/>
            <person name="Phalane F."/>
            <person name="Sereme K."/>
            <person name="Venter S.N."/>
        </authorList>
    </citation>
    <scope>NUCLEOTIDE SEQUENCE [LARGE SCALE GENOMIC DNA]</scope>
    <source>
        <strain evidence="2 3">HC1.1ba</strain>
    </source>
</reference>
<feature type="transmembrane region" description="Helical" evidence="1">
    <location>
        <begin position="58"/>
        <end position="82"/>
    </location>
</feature>
<dbReference type="EMBL" id="MWML01000194">
    <property type="protein sequence ID" value="TCG05105.1"/>
    <property type="molecule type" value="Genomic_DNA"/>
</dbReference>
<sequence>MKHFLRVLAALLMTVPVCVALSNIGPLAQWVYSDSTWNALRPLSDLVGSIGVEGDEDVVVTLLLIASFLISWAIAWIGSLLFSRIWRRSSVE</sequence>
<keyword evidence="1" id="KW-0812">Transmembrane</keyword>
<comment type="caution">
    <text evidence="2">The sequence shown here is derived from an EMBL/GenBank/DDBJ whole genome shotgun (WGS) entry which is preliminary data.</text>
</comment>
<gene>
    <name evidence="2" type="ORF">BZM27_36155</name>
</gene>
<evidence type="ECO:0000256" key="1">
    <source>
        <dbReference type="SAM" id="Phobius"/>
    </source>
</evidence>
<dbReference type="AlphaFoldDB" id="A0A4R0X947"/>
<proteinExistence type="predicted"/>
<keyword evidence="3" id="KW-1185">Reference proteome</keyword>
<keyword evidence="1" id="KW-0472">Membrane</keyword>